<reference evidence="1" key="1">
    <citation type="submission" date="2020-11" db="EMBL/GenBank/DDBJ databases">
        <title>Isolation and identification of active actinomycetes.</title>
        <authorList>
            <person name="Sun X."/>
        </authorList>
    </citation>
    <scope>NUCLEOTIDE SEQUENCE</scope>
    <source>
        <strain evidence="1">NEAU-A11</strain>
    </source>
</reference>
<proteinExistence type="predicted"/>
<keyword evidence="2" id="KW-1185">Reference proteome</keyword>
<dbReference type="EMBL" id="JADQTO010000022">
    <property type="protein sequence ID" value="MBG0566763.1"/>
    <property type="molecule type" value="Genomic_DNA"/>
</dbReference>
<comment type="caution">
    <text evidence="1">The sequence shown here is derived from an EMBL/GenBank/DDBJ whole genome shotgun (WGS) entry which is preliminary data.</text>
</comment>
<name>A0A931CIG0_9ACTN</name>
<dbReference type="Proteomes" id="UP000598146">
    <property type="component" value="Unassembled WGS sequence"/>
</dbReference>
<dbReference type="AlphaFoldDB" id="A0A931CIG0"/>
<evidence type="ECO:0000313" key="2">
    <source>
        <dbReference type="Proteomes" id="UP000598146"/>
    </source>
</evidence>
<gene>
    <name evidence="1" type="ORF">I4J89_35485</name>
</gene>
<accession>A0A931CIG0</accession>
<protein>
    <submittedName>
        <fullName evidence="1">Uncharacterized protein</fullName>
    </submittedName>
</protein>
<sequence length="92" mass="9817">MTVHPAKTSPQTDRLNAARAEALFVSSLSAWADPTEADVEAAIREALLAYGGFHACAAEMAAAYGDHPETAAGRMRWARRVVGNLYPARDSS</sequence>
<organism evidence="1 2">
    <name type="scientific">Actinoplanes aureus</name>
    <dbReference type="NCBI Taxonomy" id="2792083"/>
    <lineage>
        <taxon>Bacteria</taxon>
        <taxon>Bacillati</taxon>
        <taxon>Actinomycetota</taxon>
        <taxon>Actinomycetes</taxon>
        <taxon>Micromonosporales</taxon>
        <taxon>Micromonosporaceae</taxon>
        <taxon>Actinoplanes</taxon>
    </lineage>
</organism>
<evidence type="ECO:0000313" key="1">
    <source>
        <dbReference type="EMBL" id="MBG0566763.1"/>
    </source>
</evidence>